<dbReference type="InterPro" id="IPR024952">
    <property type="entry name" value="LPP20-like_dom"/>
</dbReference>
<comment type="caution">
    <text evidence="3">The sequence shown here is derived from an EMBL/GenBank/DDBJ whole genome shotgun (WGS) entry which is preliminary data.</text>
</comment>
<reference evidence="3 4" key="1">
    <citation type="journal article" date="2011" name="J. Bacteriol.">
        <title>Genome sequence of strain IMCC3088, a proteorhodopsin-containing marine bacterium belonging to the OM60/NOR5 clade.</title>
        <authorList>
            <person name="Jang Y."/>
            <person name="Oh H.M."/>
            <person name="Kang I."/>
            <person name="Lee K."/>
            <person name="Yang S.J."/>
            <person name="Cho J.C."/>
        </authorList>
    </citation>
    <scope>NUCLEOTIDE SEQUENCE [LARGE SCALE GENOMIC DNA]</scope>
    <source>
        <strain evidence="3 4">IMCC3088</strain>
    </source>
</reference>
<organism evidence="3 4">
    <name type="scientific">Aequoribacter fuscus</name>
    <dbReference type="NCBI Taxonomy" id="2518989"/>
    <lineage>
        <taxon>Bacteria</taxon>
        <taxon>Pseudomonadati</taxon>
        <taxon>Pseudomonadota</taxon>
        <taxon>Gammaproteobacteria</taxon>
        <taxon>Cellvibrionales</taxon>
        <taxon>Halieaceae</taxon>
        <taxon>Aequoribacter</taxon>
    </lineage>
</organism>
<accession>F3L220</accession>
<evidence type="ECO:0000313" key="4">
    <source>
        <dbReference type="Proteomes" id="UP000005615"/>
    </source>
</evidence>
<dbReference type="STRING" id="2518989.IMCC3088_1510"/>
<dbReference type="Proteomes" id="UP000005615">
    <property type="component" value="Unassembled WGS sequence"/>
</dbReference>
<dbReference type="PROSITE" id="PS51257">
    <property type="entry name" value="PROKAR_LIPOPROTEIN"/>
    <property type="match status" value="1"/>
</dbReference>
<dbReference type="Pfam" id="PF02169">
    <property type="entry name" value="LPP20"/>
    <property type="match status" value="1"/>
</dbReference>
<keyword evidence="4" id="KW-1185">Reference proteome</keyword>
<dbReference type="eggNOG" id="COG3018">
    <property type="taxonomic scope" value="Bacteria"/>
</dbReference>
<dbReference type="InterPro" id="IPR007293">
    <property type="entry name" value="FlgP"/>
</dbReference>
<evidence type="ECO:0000256" key="1">
    <source>
        <dbReference type="SAM" id="SignalP"/>
    </source>
</evidence>
<feature type="domain" description="Lipoprotein LPP20-like" evidence="2">
    <location>
        <begin position="59"/>
        <end position="130"/>
    </location>
</feature>
<name>F3L220_9GAMM</name>
<keyword evidence="1" id="KW-0732">Signal</keyword>
<feature type="signal peptide" evidence="1">
    <location>
        <begin position="1"/>
        <end position="23"/>
    </location>
</feature>
<feature type="chain" id="PRO_5003298574" description="Lipoprotein LPP20-like domain-containing protein" evidence="1">
    <location>
        <begin position="24"/>
        <end position="154"/>
    </location>
</feature>
<sequence>MGGMRKLSALVCVLALVSGCTTTSPNGFDSVLRPIVEKRDTLMATGYAVIDIQDSDMAAQRRLLAIRAAKLDAYRSLTEQVYGQYLDSTVTVSQMAVKSDTFRSRVEGVIYGATVVRIEPVGTETYEVTMALDKALVNDLRLLYLNQVAFRPTE</sequence>
<dbReference type="AlphaFoldDB" id="F3L220"/>
<evidence type="ECO:0000313" key="3">
    <source>
        <dbReference type="EMBL" id="EGG29625.1"/>
    </source>
</evidence>
<dbReference type="RefSeq" id="WP_009575817.1">
    <property type="nucleotide sequence ID" value="NZ_AEIG01000039.1"/>
</dbReference>
<dbReference type="PIRSF" id="PIRSF028687">
    <property type="entry name" value="UCP028687"/>
    <property type="match status" value="1"/>
</dbReference>
<evidence type="ECO:0000259" key="2">
    <source>
        <dbReference type="Pfam" id="PF02169"/>
    </source>
</evidence>
<proteinExistence type="predicted"/>
<gene>
    <name evidence="3" type="ORF">IMCC3088_1510</name>
</gene>
<protein>
    <recommendedName>
        <fullName evidence="2">Lipoprotein LPP20-like domain-containing protein</fullName>
    </recommendedName>
</protein>
<dbReference type="EMBL" id="AEIG01000039">
    <property type="protein sequence ID" value="EGG29625.1"/>
    <property type="molecule type" value="Genomic_DNA"/>
</dbReference>